<dbReference type="AlphaFoldDB" id="A0A3P7YY51"/>
<accession>A0A3P7YY51</accession>
<gene>
    <name evidence="1" type="ORF">SMTD_LOCUS374</name>
</gene>
<organism evidence="1 2">
    <name type="scientific">Schistosoma mattheei</name>
    <dbReference type="NCBI Taxonomy" id="31246"/>
    <lineage>
        <taxon>Eukaryota</taxon>
        <taxon>Metazoa</taxon>
        <taxon>Spiralia</taxon>
        <taxon>Lophotrochozoa</taxon>
        <taxon>Platyhelminthes</taxon>
        <taxon>Trematoda</taxon>
        <taxon>Digenea</taxon>
        <taxon>Strigeidida</taxon>
        <taxon>Schistosomatoidea</taxon>
        <taxon>Schistosomatidae</taxon>
        <taxon>Schistosoma</taxon>
    </lineage>
</organism>
<proteinExistence type="predicted"/>
<evidence type="ECO:0000313" key="1">
    <source>
        <dbReference type="EMBL" id="VDO69833.1"/>
    </source>
</evidence>
<sequence>MSSLTLFGNRCYNFCSFVRFMIMLFTTTRIHLIVSTMTTATCCYKMSYDEYN</sequence>
<reference evidence="1 2" key="1">
    <citation type="submission" date="2018-11" db="EMBL/GenBank/DDBJ databases">
        <authorList>
            <consortium name="Pathogen Informatics"/>
        </authorList>
    </citation>
    <scope>NUCLEOTIDE SEQUENCE [LARGE SCALE GENOMIC DNA]</scope>
    <source>
        <strain>Denwood</strain>
        <strain evidence="2">Zambia</strain>
    </source>
</reference>
<dbReference type="Proteomes" id="UP000269396">
    <property type="component" value="Unassembled WGS sequence"/>
</dbReference>
<dbReference type="EMBL" id="UZAL01000313">
    <property type="protein sequence ID" value="VDO69833.1"/>
    <property type="molecule type" value="Genomic_DNA"/>
</dbReference>
<name>A0A3P7YY51_9TREM</name>
<keyword evidence="2" id="KW-1185">Reference proteome</keyword>
<evidence type="ECO:0000313" key="2">
    <source>
        <dbReference type="Proteomes" id="UP000269396"/>
    </source>
</evidence>
<protein>
    <submittedName>
        <fullName evidence="1">Uncharacterized protein</fullName>
    </submittedName>
</protein>